<name>A0A520X721_9DELT</name>
<evidence type="ECO:0000313" key="3">
    <source>
        <dbReference type="Proteomes" id="UP000322454"/>
    </source>
</evidence>
<dbReference type="AlphaFoldDB" id="A0A520X721"/>
<accession>A0A520X721</accession>
<comment type="caution">
    <text evidence="2">The sequence shown here is derived from an EMBL/GenBank/DDBJ whole genome shotgun (WGS) entry which is preliminary data.</text>
</comment>
<dbReference type="Proteomes" id="UP000322454">
    <property type="component" value="Unassembled WGS sequence"/>
</dbReference>
<organism evidence="2 3">
    <name type="scientific">Candidatus Acidulodesulfobacterium acidiphilum</name>
    <dbReference type="NCBI Taxonomy" id="2597224"/>
    <lineage>
        <taxon>Bacteria</taxon>
        <taxon>Deltaproteobacteria</taxon>
        <taxon>Candidatus Acidulodesulfobacterales</taxon>
        <taxon>Candidatus Acidulodesulfobacterium</taxon>
    </lineage>
</organism>
<feature type="transmembrane region" description="Helical" evidence="1">
    <location>
        <begin position="7"/>
        <end position="31"/>
    </location>
</feature>
<gene>
    <name evidence="2" type="ORF">EVJ48_09685</name>
</gene>
<dbReference type="EMBL" id="SHMQ01000047">
    <property type="protein sequence ID" value="RZV36999.1"/>
    <property type="molecule type" value="Genomic_DNA"/>
</dbReference>
<sequence>MNKNFRLFFYSFLCLISVYIIFSSAIGAYAASSVKWQKNYNKAVNFLKNKKYNSALEYAKKALTENKNPYTYELAANILQFKKQYEASTGYYKKSIISVLKSKNFKNPNKFLSSVKNGIALNYLLSGNKALKTKRINYSINQYKKGLSYASDKKLVDFLTLNLAMSYENSNPAHLKRAIYYANKIIQKNPKNYYAFFLKGRAEYGLKEFNSSLKDLMHAKKLNPGNKMIIEAINVDKKAIIYKKDEEIKNIKKSTGNLFK</sequence>
<keyword evidence="1" id="KW-1133">Transmembrane helix</keyword>
<evidence type="ECO:0000313" key="2">
    <source>
        <dbReference type="EMBL" id="RZV36999.1"/>
    </source>
</evidence>
<dbReference type="InterPro" id="IPR019734">
    <property type="entry name" value="TPR_rpt"/>
</dbReference>
<protein>
    <submittedName>
        <fullName evidence="2">Uncharacterized protein</fullName>
    </submittedName>
</protein>
<evidence type="ECO:0000256" key="1">
    <source>
        <dbReference type="SAM" id="Phobius"/>
    </source>
</evidence>
<keyword evidence="1" id="KW-0472">Membrane</keyword>
<dbReference type="Gene3D" id="1.25.40.10">
    <property type="entry name" value="Tetratricopeptide repeat domain"/>
    <property type="match status" value="1"/>
</dbReference>
<dbReference type="SMART" id="SM00028">
    <property type="entry name" value="TPR"/>
    <property type="match status" value="2"/>
</dbReference>
<reference evidence="2 3" key="1">
    <citation type="submission" date="2019-01" db="EMBL/GenBank/DDBJ databases">
        <title>Insights into ecological role of a new deltaproteobacterial order Candidatus Sinidesulfobacterales (Sva0485) by metagenomics and metatranscriptomics.</title>
        <authorList>
            <person name="Tan S."/>
            <person name="Liu J."/>
            <person name="Fang Y."/>
            <person name="Hedlund B."/>
            <person name="Lian Z.-H."/>
            <person name="Huang L.-Y."/>
            <person name="Li J.-T."/>
            <person name="Huang L.-N."/>
            <person name="Li W.-J."/>
            <person name="Jiang H.-C."/>
            <person name="Dong H.-L."/>
            <person name="Shu W.-S."/>
        </authorList>
    </citation>
    <scope>NUCLEOTIDE SEQUENCE [LARGE SCALE GENOMIC DNA]</scope>
    <source>
        <strain evidence="2">AP4</strain>
    </source>
</reference>
<proteinExistence type="predicted"/>
<dbReference type="SUPFAM" id="SSF48452">
    <property type="entry name" value="TPR-like"/>
    <property type="match status" value="2"/>
</dbReference>
<keyword evidence="1" id="KW-0812">Transmembrane</keyword>
<dbReference type="InterPro" id="IPR011990">
    <property type="entry name" value="TPR-like_helical_dom_sf"/>
</dbReference>